<gene>
    <name evidence="1" type="ORF">AMORRO_LOCUS17203</name>
</gene>
<organism evidence="1 2">
    <name type="scientific">Acaulospora morrowiae</name>
    <dbReference type="NCBI Taxonomy" id="94023"/>
    <lineage>
        <taxon>Eukaryota</taxon>
        <taxon>Fungi</taxon>
        <taxon>Fungi incertae sedis</taxon>
        <taxon>Mucoromycota</taxon>
        <taxon>Glomeromycotina</taxon>
        <taxon>Glomeromycetes</taxon>
        <taxon>Diversisporales</taxon>
        <taxon>Acaulosporaceae</taxon>
        <taxon>Acaulospora</taxon>
    </lineage>
</organism>
<feature type="non-terminal residue" evidence="1">
    <location>
        <position position="1"/>
    </location>
</feature>
<accession>A0A9N9JFB2</accession>
<evidence type="ECO:0000313" key="2">
    <source>
        <dbReference type="Proteomes" id="UP000789342"/>
    </source>
</evidence>
<dbReference type="EMBL" id="CAJVPV010051522">
    <property type="protein sequence ID" value="CAG8779463.1"/>
    <property type="molecule type" value="Genomic_DNA"/>
</dbReference>
<proteinExistence type="predicted"/>
<keyword evidence="2" id="KW-1185">Reference proteome</keyword>
<dbReference type="AlphaFoldDB" id="A0A9N9JFB2"/>
<sequence length="48" mass="5577">ILQEQPSFVAEDYEVFQILGNDDSKERKVRAVAEERSLFIHSFDGYIS</sequence>
<dbReference type="Proteomes" id="UP000789342">
    <property type="component" value="Unassembled WGS sequence"/>
</dbReference>
<comment type="caution">
    <text evidence="1">The sequence shown here is derived from an EMBL/GenBank/DDBJ whole genome shotgun (WGS) entry which is preliminary data.</text>
</comment>
<evidence type="ECO:0000313" key="1">
    <source>
        <dbReference type="EMBL" id="CAG8779463.1"/>
    </source>
</evidence>
<protein>
    <submittedName>
        <fullName evidence="1">12041_t:CDS:1</fullName>
    </submittedName>
</protein>
<name>A0A9N9JFB2_9GLOM</name>
<reference evidence="1" key="1">
    <citation type="submission" date="2021-06" db="EMBL/GenBank/DDBJ databases">
        <authorList>
            <person name="Kallberg Y."/>
            <person name="Tangrot J."/>
            <person name="Rosling A."/>
        </authorList>
    </citation>
    <scope>NUCLEOTIDE SEQUENCE</scope>
    <source>
        <strain evidence="1">CL551</strain>
    </source>
</reference>